<dbReference type="Gene3D" id="3.40.50.1110">
    <property type="entry name" value="SGNH hydrolase"/>
    <property type="match status" value="1"/>
</dbReference>
<comment type="caution">
    <text evidence="3">The sequence shown here is derived from an EMBL/GenBank/DDBJ whole genome shotgun (WGS) entry which is preliminary data.</text>
</comment>
<dbReference type="RefSeq" id="WP_018966306.1">
    <property type="nucleotide sequence ID" value="NZ_KB899210.1"/>
</dbReference>
<sequence>MKRYEAIILQALYLAVTLLAGCADKEEVRPNISHYVRISQPSFNLNVGETTTIKALVDANDGQTYNLIWNVENNQVAQVEQKTEREALIKGLSPGKTVVKVETTDHRLKYYADVNVSEGEAPVRLLTIGCGRATDADSLLLSQMATATGKKLVICNLSIPQASFKTHLHNIKQETSSYAYQRVSTDGSTNTQKDKGLRKVIEEENWDFIVLEEATEMAGIANGYQTLLPQLVQKIKVLATNPNVKVLLHQTWAYTKTARNPTFASFGNDQKKMFDSITNAVMQGKVHVDKVIPTGTAIQNGRTSYLGDNILKGDLNLDPITGRYIAALCWYETLFSTDVTTMSYLNPSLSQYDNKLAKTAAHAAVLNMQEVTELTEFKEKGPNEFVLKCPIYIDFGPIETPAPFNNYKHNYDAPLANLLDSAGNSTYFNLAVTTHFSKPEENLVRRELTNTLGLPKTACIDMFWCDGKKLPKGAFKLSYLNKGMKYTFYFYGSINDRKTCTKYKVVGKNEGEAELVNDFNTDKMAVVSGIEPKDDGTIDIELSMGSTNTHWAGFFGINAMIITPEGHRLR</sequence>
<protein>
    <recommendedName>
        <fullName evidence="5">DUF4886 domain-containing protein</fullName>
    </recommendedName>
</protein>
<evidence type="ECO:0000313" key="4">
    <source>
        <dbReference type="Proteomes" id="UP000027442"/>
    </source>
</evidence>
<dbReference type="EMBL" id="JNGW01000015">
    <property type="protein sequence ID" value="KDR53416.1"/>
    <property type="molecule type" value="Genomic_DNA"/>
</dbReference>
<accession>A0A069QU58</accession>
<dbReference type="SUPFAM" id="SSF49373">
    <property type="entry name" value="Invasin/intimin cell-adhesion fragments"/>
    <property type="match status" value="1"/>
</dbReference>
<dbReference type="Pfam" id="PF02368">
    <property type="entry name" value="Big_2"/>
    <property type="match status" value="1"/>
</dbReference>
<feature type="domain" description="BIG2" evidence="1">
    <location>
        <begin position="36"/>
        <end position="101"/>
    </location>
</feature>
<proteinExistence type="predicted"/>
<dbReference type="HOGENOM" id="CLU_034538_0_0_10"/>
<gene>
    <name evidence="3" type="ORF">HMPREF1991_00391</name>
</gene>
<dbReference type="PATRIC" id="fig|1122985.7.peg.409"/>
<dbReference type="Pfam" id="PF16227">
    <property type="entry name" value="DUF4886"/>
    <property type="match status" value="1"/>
</dbReference>
<dbReference type="InterPro" id="IPR008964">
    <property type="entry name" value="Invasin/intimin_cell_adhesion"/>
</dbReference>
<organism evidence="3 4">
    <name type="scientific">Hoylesella loescheii DSM 19665 = JCM 12249 = ATCC 15930</name>
    <dbReference type="NCBI Taxonomy" id="1122985"/>
    <lineage>
        <taxon>Bacteria</taxon>
        <taxon>Pseudomonadati</taxon>
        <taxon>Bacteroidota</taxon>
        <taxon>Bacteroidia</taxon>
        <taxon>Bacteroidales</taxon>
        <taxon>Prevotellaceae</taxon>
        <taxon>Hoylesella</taxon>
    </lineage>
</organism>
<dbReference type="InterPro" id="IPR036514">
    <property type="entry name" value="SGNH_hydro_sf"/>
</dbReference>
<keyword evidence="4" id="KW-1185">Reference proteome</keyword>
<dbReference type="Gene3D" id="2.60.40.1080">
    <property type="match status" value="1"/>
</dbReference>
<evidence type="ECO:0000313" key="3">
    <source>
        <dbReference type="EMBL" id="KDR53416.1"/>
    </source>
</evidence>
<dbReference type="AlphaFoldDB" id="A0A069QU58"/>
<evidence type="ECO:0008006" key="5">
    <source>
        <dbReference type="Google" id="ProtNLM"/>
    </source>
</evidence>
<dbReference type="GO" id="GO:0016788">
    <property type="term" value="F:hydrolase activity, acting on ester bonds"/>
    <property type="evidence" value="ECO:0007669"/>
    <property type="project" value="UniProtKB-ARBA"/>
</dbReference>
<dbReference type="Proteomes" id="UP000027442">
    <property type="component" value="Unassembled WGS sequence"/>
</dbReference>
<feature type="domain" description="DUF4886" evidence="2">
    <location>
        <begin position="125"/>
        <end position="364"/>
    </location>
</feature>
<reference evidence="3 4" key="1">
    <citation type="submission" date="2013-08" db="EMBL/GenBank/DDBJ databases">
        <authorList>
            <person name="Weinstock G."/>
            <person name="Sodergren E."/>
            <person name="Wylie T."/>
            <person name="Fulton L."/>
            <person name="Fulton R."/>
            <person name="Fronick C."/>
            <person name="O'Laughlin M."/>
            <person name="Godfrey J."/>
            <person name="Miner T."/>
            <person name="Herter B."/>
            <person name="Appelbaum E."/>
            <person name="Cordes M."/>
            <person name="Lek S."/>
            <person name="Wollam A."/>
            <person name="Pepin K.H."/>
            <person name="Palsikar V.B."/>
            <person name="Mitreva M."/>
            <person name="Wilson R.K."/>
        </authorList>
    </citation>
    <scope>NUCLEOTIDE SEQUENCE [LARGE SCALE GENOMIC DNA]</scope>
    <source>
        <strain evidence="3 4">ATCC 15930</strain>
    </source>
</reference>
<dbReference type="InterPro" id="IPR003343">
    <property type="entry name" value="Big_2"/>
</dbReference>
<evidence type="ECO:0000259" key="2">
    <source>
        <dbReference type="Pfam" id="PF16227"/>
    </source>
</evidence>
<dbReference type="InterPro" id="IPR032616">
    <property type="entry name" value="DUF4886"/>
</dbReference>
<dbReference type="PROSITE" id="PS51257">
    <property type="entry name" value="PROKAR_LIPOPROTEIN"/>
    <property type="match status" value="1"/>
</dbReference>
<dbReference type="eggNOG" id="ENOG502Z83M">
    <property type="taxonomic scope" value="Bacteria"/>
</dbReference>
<evidence type="ECO:0000259" key="1">
    <source>
        <dbReference type="Pfam" id="PF02368"/>
    </source>
</evidence>
<name>A0A069QU58_HOYLO</name>